<reference evidence="6 7" key="1">
    <citation type="submission" date="2016-10" db="EMBL/GenBank/DDBJ databases">
        <authorList>
            <person name="de Groot N.N."/>
        </authorList>
    </citation>
    <scope>NUCLEOTIDE SEQUENCE [LARGE SCALE GENOMIC DNA]</scope>
    <source>
        <strain evidence="6 7">EP1-55-1</strain>
    </source>
</reference>
<dbReference type="GO" id="GO:0046872">
    <property type="term" value="F:metal ion binding"/>
    <property type="evidence" value="ECO:0007669"/>
    <property type="project" value="UniProtKB-KW"/>
</dbReference>
<dbReference type="GO" id="GO:0015689">
    <property type="term" value="P:molybdate ion transport"/>
    <property type="evidence" value="ECO:0007669"/>
    <property type="project" value="InterPro"/>
</dbReference>
<comment type="similarity">
    <text evidence="1">Belongs to the bacterial solute-binding protein ModA family.</text>
</comment>
<proteinExistence type="inferred from homology"/>
<dbReference type="RefSeq" id="WP_092914205.1">
    <property type="nucleotide sequence ID" value="NZ_FOXB01000063.1"/>
</dbReference>
<dbReference type="PANTHER" id="PTHR30632:SF14">
    <property type="entry name" value="TUNGSTATE_MOLYBDATE_CHROMATE-BINDING PROTEIN MODA"/>
    <property type="match status" value="1"/>
</dbReference>
<evidence type="ECO:0000313" key="7">
    <source>
        <dbReference type="Proteomes" id="UP000199227"/>
    </source>
</evidence>
<organism evidence="6 7">
    <name type="scientific">Hydrogenimonas thermophila</name>
    <dbReference type="NCBI Taxonomy" id="223786"/>
    <lineage>
        <taxon>Bacteria</taxon>
        <taxon>Pseudomonadati</taxon>
        <taxon>Campylobacterota</taxon>
        <taxon>Epsilonproteobacteria</taxon>
        <taxon>Campylobacterales</taxon>
        <taxon>Hydrogenimonadaceae</taxon>
        <taxon>Hydrogenimonas</taxon>
    </lineage>
</organism>
<sequence>MKKIVLFLLLSLATINIIAKEITVATAANVQYAMEELKKAFKSSTGITVRTVVASSGKLAAQIKSGAPFDLFLSANMKYPKYLRQHGFAVNDPKIYAYGSLVLWTLKPIELDKGIKSLLNPKIERIAIPNPKNAPYGTQAVIAMKNAGIYKKIKSKLIYAESVSQTNQYIVSKAVDAGLTAKSVVLSPKMSGKGEFVNINPTLYSPIEQGVVILKHGQQKKPKETKAFYEFLFSPQGKQIFKKFGYIVKK</sequence>
<dbReference type="InterPro" id="IPR005950">
    <property type="entry name" value="ModA"/>
</dbReference>
<accession>A0A1I5UJE4</accession>
<dbReference type="SUPFAM" id="SSF53850">
    <property type="entry name" value="Periplasmic binding protein-like II"/>
    <property type="match status" value="1"/>
</dbReference>
<dbReference type="PANTHER" id="PTHR30632">
    <property type="entry name" value="MOLYBDATE-BINDING PERIPLASMIC PROTEIN"/>
    <property type="match status" value="1"/>
</dbReference>
<feature type="binding site" evidence="4">
    <location>
        <position position="163"/>
    </location>
    <ligand>
        <name>molybdate</name>
        <dbReference type="ChEBI" id="CHEBI:36264"/>
    </ligand>
</feature>
<dbReference type="Proteomes" id="UP000199227">
    <property type="component" value="Unassembled WGS sequence"/>
</dbReference>
<name>A0A1I5UJE4_9BACT</name>
<evidence type="ECO:0000313" key="6">
    <source>
        <dbReference type="EMBL" id="SFP95372.1"/>
    </source>
</evidence>
<evidence type="ECO:0000256" key="2">
    <source>
        <dbReference type="ARBA" id="ARBA00022723"/>
    </source>
</evidence>
<dbReference type="AlphaFoldDB" id="A0A1I5UJE4"/>
<dbReference type="GO" id="GO:0030973">
    <property type="term" value="F:molybdate ion binding"/>
    <property type="evidence" value="ECO:0007669"/>
    <property type="project" value="InterPro"/>
</dbReference>
<evidence type="ECO:0000256" key="1">
    <source>
        <dbReference type="ARBA" id="ARBA00009175"/>
    </source>
</evidence>
<dbReference type="CDD" id="cd13539">
    <property type="entry name" value="PBP2_AvModA"/>
    <property type="match status" value="1"/>
</dbReference>
<dbReference type="OrthoDB" id="9785015at2"/>
<feature type="chain" id="PRO_5011796780" evidence="5">
    <location>
        <begin position="20"/>
        <end position="250"/>
    </location>
</feature>
<feature type="binding site" evidence="4">
    <location>
        <position position="56"/>
    </location>
    <ligand>
        <name>molybdate</name>
        <dbReference type="ChEBI" id="CHEBI:36264"/>
    </ligand>
</feature>
<evidence type="ECO:0000256" key="5">
    <source>
        <dbReference type="SAM" id="SignalP"/>
    </source>
</evidence>
<feature type="signal peptide" evidence="5">
    <location>
        <begin position="1"/>
        <end position="19"/>
    </location>
</feature>
<dbReference type="Pfam" id="PF13531">
    <property type="entry name" value="SBP_bac_11"/>
    <property type="match status" value="1"/>
</dbReference>
<dbReference type="EMBL" id="FOXB01000063">
    <property type="protein sequence ID" value="SFP95372.1"/>
    <property type="molecule type" value="Genomic_DNA"/>
</dbReference>
<keyword evidence="2 4" id="KW-0479">Metal-binding</keyword>
<keyword evidence="7" id="KW-1185">Reference proteome</keyword>
<dbReference type="STRING" id="223786.SAMN05216234_1638"/>
<evidence type="ECO:0000256" key="4">
    <source>
        <dbReference type="PIRSR" id="PIRSR004846-1"/>
    </source>
</evidence>
<keyword evidence="3 5" id="KW-0732">Signal</keyword>
<dbReference type="Gene3D" id="3.40.190.10">
    <property type="entry name" value="Periplasmic binding protein-like II"/>
    <property type="match status" value="2"/>
</dbReference>
<keyword evidence="4" id="KW-0500">Molybdenum</keyword>
<protein>
    <submittedName>
        <fullName evidence="6">Molybdate transport system substrate-binding protein</fullName>
    </submittedName>
</protein>
<gene>
    <name evidence="6" type="ORF">SAMN05216234_1638</name>
</gene>
<dbReference type="InterPro" id="IPR044084">
    <property type="entry name" value="AvModA-like_subst-bd"/>
</dbReference>
<dbReference type="InterPro" id="IPR050682">
    <property type="entry name" value="ModA/WtpA"/>
</dbReference>
<evidence type="ECO:0000256" key="3">
    <source>
        <dbReference type="ARBA" id="ARBA00022729"/>
    </source>
</evidence>
<dbReference type="NCBIfam" id="TIGR01256">
    <property type="entry name" value="modA"/>
    <property type="match status" value="1"/>
</dbReference>
<dbReference type="PIRSF" id="PIRSF004846">
    <property type="entry name" value="ModA"/>
    <property type="match status" value="1"/>
</dbReference>